<dbReference type="GO" id="GO:0032993">
    <property type="term" value="C:protein-DNA complex"/>
    <property type="evidence" value="ECO:0007669"/>
    <property type="project" value="TreeGrafter"/>
</dbReference>
<dbReference type="InterPro" id="IPR051912">
    <property type="entry name" value="Alkylbase_DNA_Glycosylase/TA"/>
</dbReference>
<dbReference type="SUPFAM" id="SSF48150">
    <property type="entry name" value="DNA-glycosylase"/>
    <property type="match status" value="1"/>
</dbReference>
<dbReference type="Pfam" id="PF07934">
    <property type="entry name" value="OGG_N"/>
    <property type="match status" value="1"/>
</dbReference>
<dbReference type="SMART" id="SM00478">
    <property type="entry name" value="ENDO3c"/>
    <property type="match status" value="1"/>
</dbReference>
<feature type="domain" description="HhH-GPD" evidence="7">
    <location>
        <begin position="130"/>
        <end position="295"/>
    </location>
</feature>
<dbReference type="GO" id="GO:0032131">
    <property type="term" value="F:alkylated DNA binding"/>
    <property type="evidence" value="ECO:0007669"/>
    <property type="project" value="TreeGrafter"/>
</dbReference>
<proteinExistence type="inferred from homology"/>
<dbReference type="FunFam" id="1.10.340.30:FF:000004">
    <property type="entry name" value="DNA-3-methyladenine glycosylase II"/>
    <property type="match status" value="1"/>
</dbReference>
<evidence type="ECO:0000313" key="9">
    <source>
        <dbReference type="Proteomes" id="UP000198510"/>
    </source>
</evidence>
<evidence type="ECO:0000313" key="8">
    <source>
        <dbReference type="EMBL" id="SDM35415.1"/>
    </source>
</evidence>
<gene>
    <name evidence="8" type="ORF">SAMN05421823_112181</name>
</gene>
<dbReference type="GO" id="GO:0008725">
    <property type="term" value="F:DNA-3-methyladenine glycosylase activity"/>
    <property type="evidence" value="ECO:0007669"/>
    <property type="project" value="TreeGrafter"/>
</dbReference>
<dbReference type="GO" id="GO:0043916">
    <property type="term" value="F:DNA-7-methylguanine glycosylase activity"/>
    <property type="evidence" value="ECO:0007669"/>
    <property type="project" value="TreeGrafter"/>
</dbReference>
<evidence type="ECO:0000256" key="5">
    <source>
        <dbReference type="ARBA" id="ARBA00022801"/>
    </source>
</evidence>
<evidence type="ECO:0000256" key="2">
    <source>
        <dbReference type="ARBA" id="ARBA00010817"/>
    </source>
</evidence>
<dbReference type="GO" id="GO:0006307">
    <property type="term" value="P:DNA alkylation repair"/>
    <property type="evidence" value="ECO:0007669"/>
    <property type="project" value="TreeGrafter"/>
</dbReference>
<dbReference type="RefSeq" id="WP_089687293.1">
    <property type="nucleotide sequence ID" value="NZ_FNFO01000012.1"/>
</dbReference>
<evidence type="ECO:0000256" key="4">
    <source>
        <dbReference type="ARBA" id="ARBA00022763"/>
    </source>
</evidence>
<dbReference type="Gene3D" id="1.10.340.30">
    <property type="entry name" value="Hypothetical protein, domain 2"/>
    <property type="match status" value="1"/>
</dbReference>
<dbReference type="AlphaFoldDB" id="A0A1G9SKU7"/>
<name>A0A1G9SKU7_9BACT</name>
<dbReference type="Proteomes" id="UP000198510">
    <property type="component" value="Unassembled WGS sequence"/>
</dbReference>
<evidence type="ECO:0000256" key="1">
    <source>
        <dbReference type="ARBA" id="ARBA00000086"/>
    </source>
</evidence>
<keyword evidence="9" id="KW-1185">Reference proteome</keyword>
<dbReference type="STRING" id="1075417.SAMN05421823_112181"/>
<dbReference type="InterPro" id="IPR012904">
    <property type="entry name" value="OGG_N"/>
</dbReference>
<dbReference type="InterPro" id="IPR037046">
    <property type="entry name" value="AlkA_N_sf"/>
</dbReference>
<dbReference type="GO" id="GO:0008534">
    <property type="term" value="F:oxidized purine nucleobase lesion DNA N-glycosylase activity"/>
    <property type="evidence" value="ECO:0007669"/>
    <property type="project" value="InterPro"/>
</dbReference>
<dbReference type="GO" id="GO:0006285">
    <property type="term" value="P:base-excision repair, AP site formation"/>
    <property type="evidence" value="ECO:0007669"/>
    <property type="project" value="TreeGrafter"/>
</dbReference>
<dbReference type="EMBL" id="FNFO01000012">
    <property type="protein sequence ID" value="SDM35415.1"/>
    <property type="molecule type" value="Genomic_DNA"/>
</dbReference>
<reference evidence="8 9" key="1">
    <citation type="submission" date="2016-10" db="EMBL/GenBank/DDBJ databases">
        <authorList>
            <person name="de Groot N.N."/>
        </authorList>
    </citation>
    <scope>NUCLEOTIDE SEQUENCE [LARGE SCALE GENOMIC DNA]</scope>
    <source>
        <strain evidence="8 9">DSM 25186</strain>
    </source>
</reference>
<comment type="similarity">
    <text evidence="2">Belongs to the alkylbase DNA glycosidase AlkA family.</text>
</comment>
<keyword evidence="4" id="KW-0227">DNA damage</keyword>
<dbReference type="GO" id="GO:0006289">
    <property type="term" value="P:nucleotide-excision repair"/>
    <property type="evidence" value="ECO:0007669"/>
    <property type="project" value="InterPro"/>
</dbReference>
<dbReference type="InterPro" id="IPR011257">
    <property type="entry name" value="DNA_glycosylase"/>
</dbReference>
<protein>
    <recommendedName>
        <fullName evidence="3">DNA-3-methyladenine glycosylase II</fullName>
        <ecNumber evidence="3">3.2.2.21</ecNumber>
    </recommendedName>
</protein>
<dbReference type="PANTHER" id="PTHR43003">
    <property type="entry name" value="DNA-3-METHYLADENINE GLYCOSYLASE"/>
    <property type="match status" value="1"/>
</dbReference>
<dbReference type="Pfam" id="PF00730">
    <property type="entry name" value="HhH-GPD"/>
    <property type="match status" value="1"/>
</dbReference>
<evidence type="ECO:0000256" key="6">
    <source>
        <dbReference type="ARBA" id="ARBA00023204"/>
    </source>
</evidence>
<accession>A0A1G9SKU7</accession>
<dbReference type="CDD" id="cd00056">
    <property type="entry name" value="ENDO3c"/>
    <property type="match status" value="1"/>
</dbReference>
<dbReference type="GO" id="GO:0005737">
    <property type="term" value="C:cytoplasm"/>
    <property type="evidence" value="ECO:0007669"/>
    <property type="project" value="TreeGrafter"/>
</dbReference>
<dbReference type="PANTHER" id="PTHR43003:SF12">
    <property type="entry name" value="DNA-3-METHYLADENINE GLYCOSYLASE"/>
    <property type="match status" value="1"/>
</dbReference>
<dbReference type="EC" id="3.2.2.21" evidence="3"/>
<evidence type="ECO:0000256" key="3">
    <source>
        <dbReference type="ARBA" id="ARBA00012000"/>
    </source>
</evidence>
<keyword evidence="5" id="KW-0378">Hydrolase</keyword>
<sequence>MNDVYLPLPPHFSFDECRWFLNRNYDDCLHCLTPKGLSKAVLLDEELVVFSVEEAAEQLEIRLLHGSATPRRREQLATYVRDWLDLERDLAPFYQLLSQHPTLAYMPEAFGGLRLIGIADLFETLCWCIIGQQINLTFAYTLKRRLVEAFGTSVTLAGERHYVFPTPGTLAEVPPDTLRAMQFSRQKTDYVLNLAALFRDGALSRDQLLTLPTTEARRQALLAVKGIGVWTANYALMKNLKALDCIPYGDIGLLNALRDHGLMQDRNDRAGLDALFRQFAGWESYLVFYLWRSLAVPASLPPKP</sequence>
<evidence type="ECO:0000259" key="7">
    <source>
        <dbReference type="SMART" id="SM00478"/>
    </source>
</evidence>
<comment type="catalytic activity">
    <reaction evidence="1">
        <text>Hydrolysis of alkylated DNA, releasing 3-methyladenine, 3-methylguanine, 7-methylguanine and 7-methyladenine.</text>
        <dbReference type="EC" id="3.2.2.21"/>
    </reaction>
</comment>
<keyword evidence="6" id="KW-0234">DNA repair</keyword>
<dbReference type="InterPro" id="IPR003265">
    <property type="entry name" value="HhH-GPD_domain"/>
</dbReference>
<dbReference type="OrthoDB" id="9785929at2"/>
<organism evidence="8 9">
    <name type="scientific">Catalinimonas alkaloidigena</name>
    <dbReference type="NCBI Taxonomy" id="1075417"/>
    <lineage>
        <taxon>Bacteria</taxon>
        <taxon>Pseudomonadati</taxon>
        <taxon>Bacteroidota</taxon>
        <taxon>Cytophagia</taxon>
        <taxon>Cytophagales</taxon>
        <taxon>Catalimonadaceae</taxon>
        <taxon>Catalinimonas</taxon>
    </lineage>
</organism>
<dbReference type="Gene3D" id="3.30.310.20">
    <property type="entry name" value="DNA-3-methyladenine glycosylase AlkA, N-terminal domain"/>
    <property type="match status" value="1"/>
</dbReference>